<evidence type="ECO:0000313" key="3">
    <source>
        <dbReference type="Proteomes" id="UP000799118"/>
    </source>
</evidence>
<keyword evidence="3" id="KW-1185">Reference proteome</keyword>
<reference evidence="2" key="1">
    <citation type="journal article" date="2019" name="Environ. Microbiol.">
        <title>Fungal ecological strategies reflected in gene transcription - a case study of two litter decomposers.</title>
        <authorList>
            <person name="Barbi F."/>
            <person name="Kohler A."/>
            <person name="Barry K."/>
            <person name="Baskaran P."/>
            <person name="Daum C."/>
            <person name="Fauchery L."/>
            <person name="Ihrmark K."/>
            <person name="Kuo A."/>
            <person name="LaButti K."/>
            <person name="Lipzen A."/>
            <person name="Morin E."/>
            <person name="Grigoriev I.V."/>
            <person name="Henrissat B."/>
            <person name="Lindahl B."/>
            <person name="Martin F."/>
        </authorList>
    </citation>
    <scope>NUCLEOTIDE SEQUENCE</scope>
    <source>
        <strain evidence="2">JB14</strain>
    </source>
</reference>
<proteinExistence type="predicted"/>
<protein>
    <submittedName>
        <fullName evidence="2">Uncharacterized protein</fullName>
    </submittedName>
</protein>
<accession>A0A6A4H4I3</accession>
<evidence type="ECO:0000256" key="1">
    <source>
        <dbReference type="SAM" id="MobiDB-lite"/>
    </source>
</evidence>
<sequence length="152" mass="16512">MVDQSGDEEEECKDERPTKRQKLMVEYDDDDDDDDDSYSDQEIRKGRTAQAPAGQSREVLATRSPHSSPSTASSISSPKLKSTIAEKPIALQTNSHSPSPPAPLTDESSSSFNVRKFSGKAHRGAEGAGSSRDEGMGRSRRSYGCCKELSVD</sequence>
<gene>
    <name evidence="2" type="ORF">BT96DRAFT_254964</name>
</gene>
<evidence type="ECO:0000313" key="2">
    <source>
        <dbReference type="EMBL" id="KAE9393001.1"/>
    </source>
</evidence>
<feature type="compositionally biased region" description="Acidic residues" evidence="1">
    <location>
        <begin position="1"/>
        <end position="12"/>
    </location>
</feature>
<feature type="region of interest" description="Disordered" evidence="1">
    <location>
        <begin position="1"/>
        <end position="152"/>
    </location>
</feature>
<dbReference type="EMBL" id="ML769582">
    <property type="protein sequence ID" value="KAE9393001.1"/>
    <property type="molecule type" value="Genomic_DNA"/>
</dbReference>
<feature type="compositionally biased region" description="Low complexity" evidence="1">
    <location>
        <begin position="64"/>
        <end position="78"/>
    </location>
</feature>
<dbReference type="Proteomes" id="UP000799118">
    <property type="component" value="Unassembled WGS sequence"/>
</dbReference>
<feature type="compositionally biased region" description="Acidic residues" evidence="1">
    <location>
        <begin position="26"/>
        <end position="39"/>
    </location>
</feature>
<dbReference type="AlphaFoldDB" id="A0A6A4H4I3"/>
<name>A0A6A4H4I3_9AGAR</name>
<organism evidence="2 3">
    <name type="scientific">Gymnopus androsaceus JB14</name>
    <dbReference type="NCBI Taxonomy" id="1447944"/>
    <lineage>
        <taxon>Eukaryota</taxon>
        <taxon>Fungi</taxon>
        <taxon>Dikarya</taxon>
        <taxon>Basidiomycota</taxon>
        <taxon>Agaricomycotina</taxon>
        <taxon>Agaricomycetes</taxon>
        <taxon>Agaricomycetidae</taxon>
        <taxon>Agaricales</taxon>
        <taxon>Marasmiineae</taxon>
        <taxon>Omphalotaceae</taxon>
        <taxon>Gymnopus</taxon>
    </lineage>
</organism>